<dbReference type="AlphaFoldDB" id="W7CY92"/>
<dbReference type="SUPFAM" id="SSF55331">
    <property type="entry name" value="Tautomerase/MIF"/>
    <property type="match status" value="1"/>
</dbReference>
<keyword evidence="2" id="KW-1185">Reference proteome</keyword>
<dbReference type="RefSeq" id="WP_035313100.1">
    <property type="nucleotide sequence ID" value="NZ_AODH01000005.1"/>
</dbReference>
<organism evidence="1 2">
    <name type="scientific">Brochothrix campestris FSL F6-1037</name>
    <dbReference type="NCBI Taxonomy" id="1265861"/>
    <lineage>
        <taxon>Bacteria</taxon>
        <taxon>Bacillati</taxon>
        <taxon>Bacillota</taxon>
        <taxon>Bacilli</taxon>
        <taxon>Bacillales</taxon>
        <taxon>Listeriaceae</taxon>
        <taxon>Brochothrix</taxon>
    </lineage>
</organism>
<name>W7CY92_9LIST</name>
<dbReference type="STRING" id="1265861.BCAMP_01625"/>
<dbReference type="OrthoDB" id="9804765at2"/>
<dbReference type="InterPro" id="IPR014347">
    <property type="entry name" value="Tautomerase/MIF_sf"/>
</dbReference>
<dbReference type="PANTHER" id="PTHR38460:SF1">
    <property type="entry name" value="TAUTOMERASE YOLI-RELATED"/>
    <property type="match status" value="1"/>
</dbReference>
<dbReference type="PANTHER" id="PTHR38460">
    <property type="entry name" value="TAUTOMERASE YOLI-RELATED"/>
    <property type="match status" value="1"/>
</dbReference>
<dbReference type="InterPro" id="IPR037479">
    <property type="entry name" value="Tauto_MSAD"/>
</dbReference>
<comment type="caution">
    <text evidence="1">The sequence shown here is derived from an EMBL/GenBank/DDBJ whole genome shotgun (WGS) entry which is preliminary data.</text>
</comment>
<evidence type="ECO:0000313" key="2">
    <source>
        <dbReference type="Proteomes" id="UP000019243"/>
    </source>
</evidence>
<protein>
    <submittedName>
        <fullName evidence="1">4-oxalocrotonate tautomerase</fullName>
    </submittedName>
</protein>
<accession>W7CY92</accession>
<reference evidence="1 2" key="1">
    <citation type="submission" date="2012-12" db="EMBL/GenBank/DDBJ databases">
        <title>Novel taxa of Listeriaceae from agricultural environments in the United States.</title>
        <authorList>
            <person name="den Bakker H.C."/>
            <person name="Allred A."/>
            <person name="Warchocki S."/>
            <person name="Wright E.M."/>
            <person name="Burrell A."/>
            <person name="Nightingale K.K."/>
            <person name="Kephart D."/>
            <person name="Wiedmann M."/>
        </authorList>
    </citation>
    <scope>NUCLEOTIDE SEQUENCE [LARGE SCALE GENOMIC DNA]</scope>
    <source>
        <strain evidence="1 2">FSL F6-1037</strain>
    </source>
</reference>
<evidence type="ECO:0000313" key="1">
    <source>
        <dbReference type="EMBL" id="EUJ41907.1"/>
    </source>
</evidence>
<dbReference type="EMBL" id="AODH01000005">
    <property type="protein sequence ID" value="EUJ41907.1"/>
    <property type="molecule type" value="Genomic_DNA"/>
</dbReference>
<dbReference type="Gene3D" id="3.30.429.10">
    <property type="entry name" value="Macrophage Migration Inhibitory Factor"/>
    <property type="match status" value="1"/>
</dbReference>
<dbReference type="PATRIC" id="fig|1265861.3.peg.316"/>
<dbReference type="Proteomes" id="UP000019243">
    <property type="component" value="Unassembled WGS sequence"/>
</dbReference>
<proteinExistence type="predicted"/>
<dbReference type="Pfam" id="PF14552">
    <property type="entry name" value="Tautomerase_2"/>
    <property type="match status" value="1"/>
</dbReference>
<gene>
    <name evidence="1" type="ORF">BCAMP_01625</name>
</gene>
<sequence length="129" mass="14640">MPLFKFDIQKGRTEREIEQLLDVTHDAMVEALGVPSTDRYQIVNQHSANELKIKDTGLGLKRTKNIVVITIISNKRTQQQKQHLYQLITARLALHCDIATDDVMFALVENTDADWSFGQGEAQFITGKL</sequence>